<dbReference type="Proteomes" id="UP001210380">
    <property type="component" value="Unassembled WGS sequence"/>
</dbReference>
<gene>
    <name evidence="3" type="ORF">OU415_20495</name>
</gene>
<name>A0ABT4V3G1_9PSEU</name>
<keyword evidence="4" id="KW-1185">Reference proteome</keyword>
<accession>A0ABT4V3G1</accession>
<proteinExistence type="predicted"/>
<dbReference type="RefSeq" id="WP_270950523.1">
    <property type="nucleotide sequence ID" value="NZ_JAQGLA010000034.1"/>
</dbReference>
<organism evidence="3 4">
    <name type="scientific">Saccharopolyspora oryzae</name>
    <dbReference type="NCBI Taxonomy" id="2997343"/>
    <lineage>
        <taxon>Bacteria</taxon>
        <taxon>Bacillati</taxon>
        <taxon>Actinomycetota</taxon>
        <taxon>Actinomycetes</taxon>
        <taxon>Pseudonocardiales</taxon>
        <taxon>Pseudonocardiaceae</taxon>
        <taxon>Saccharopolyspora</taxon>
    </lineage>
</organism>
<dbReference type="Pfam" id="PF19993">
    <property type="entry name" value="DO-GTPase2"/>
    <property type="match status" value="1"/>
</dbReference>
<dbReference type="InterPro" id="IPR045528">
    <property type="entry name" value="DO-GTPase2"/>
</dbReference>
<feature type="transmembrane region" description="Helical" evidence="1">
    <location>
        <begin position="96"/>
        <end position="114"/>
    </location>
</feature>
<evidence type="ECO:0000313" key="4">
    <source>
        <dbReference type="Proteomes" id="UP001210380"/>
    </source>
</evidence>
<evidence type="ECO:0000259" key="2">
    <source>
        <dbReference type="Pfam" id="PF19993"/>
    </source>
</evidence>
<feature type="transmembrane region" description="Helical" evidence="1">
    <location>
        <begin position="6"/>
        <end position="24"/>
    </location>
</feature>
<feature type="transmembrane region" description="Helical" evidence="1">
    <location>
        <begin position="126"/>
        <end position="144"/>
    </location>
</feature>
<reference evidence="3 4" key="1">
    <citation type="submission" date="2022-11" db="EMBL/GenBank/DDBJ databases">
        <title>Draft genome sequence of Saccharopolyspora sp. WRP15-2 isolated from rhizosphere soils of wild rice in Thailand.</title>
        <authorList>
            <person name="Duangmal K."/>
            <person name="Kammanee S."/>
            <person name="Muangham S."/>
        </authorList>
    </citation>
    <scope>NUCLEOTIDE SEQUENCE [LARGE SCALE GENOMIC DNA]</scope>
    <source>
        <strain evidence="3 4">WRP15-2</strain>
    </source>
</reference>
<evidence type="ECO:0000313" key="3">
    <source>
        <dbReference type="EMBL" id="MDA3627827.1"/>
    </source>
</evidence>
<sequence length="521" mass="55429">MPYLLLFGGLAIGGVFVLLLMAAVATALAPLLLLGGVGTALVIALLTLLDRGPRRPVLATPDDVVGGTGGLRAPKGPFARDWAWPGYLVTQWRRDLAAILGGWGGLVARIWGWAFGPGQLGAQRWVRVLATLFLAPAFLVGGAVGAVQALVLSVVVLLLGWLGWGAAIGFMRGCDNAVRKLRRASASCPTCYHVTPVPAYRCSGCSAVHRDLRPGLLGAVWRTCGCGRRLPTTVLRASRRLEALCQRCERPLRGGSGAVTDVRIPVFGPVSAGKTRLVHAGLVALRDLAAADGARLEFLDETSREAFQHGEQLVTSGANTTKTPAGQLPAAITAQLVKSRGKALLHLFDAAGEFFQDREDNSELEFLDHAGGLVFVIDPFTIGWVRDQLGGALESRLAEAHPASGDPEQIYHVTARRLRDYGVETGKRALAVAVVKADLLADLPWAADLCAGSVREWLVTAGLDNFVLAAERDFAEVRFFVVSSVTGTRPGHRMTPAAPFRWLLGRGGFPLGDDEEKKAAV</sequence>
<comment type="caution">
    <text evidence="3">The sequence shown here is derived from an EMBL/GenBank/DDBJ whole genome shotgun (WGS) entry which is preliminary data.</text>
</comment>
<evidence type="ECO:0000256" key="1">
    <source>
        <dbReference type="SAM" id="Phobius"/>
    </source>
</evidence>
<keyword evidence="1" id="KW-0472">Membrane</keyword>
<feature type="domain" description="Double-GTPase 2" evidence="2">
    <location>
        <begin position="264"/>
        <end position="483"/>
    </location>
</feature>
<feature type="transmembrane region" description="Helical" evidence="1">
    <location>
        <begin position="150"/>
        <end position="173"/>
    </location>
</feature>
<protein>
    <recommendedName>
        <fullName evidence="2">Double-GTPase 2 domain-containing protein</fullName>
    </recommendedName>
</protein>
<keyword evidence="1" id="KW-1133">Transmembrane helix</keyword>
<feature type="transmembrane region" description="Helical" evidence="1">
    <location>
        <begin position="31"/>
        <end position="49"/>
    </location>
</feature>
<dbReference type="EMBL" id="JAQGLA010000034">
    <property type="protein sequence ID" value="MDA3627827.1"/>
    <property type="molecule type" value="Genomic_DNA"/>
</dbReference>
<keyword evidence="1" id="KW-0812">Transmembrane</keyword>